<sequence>MIEATLLLRVVTRTILPRAPQLRGVCKVFHWSLLSFQTSSKTSRNLLPVNFSFNLL</sequence>
<evidence type="ECO:0000313" key="1">
    <source>
        <dbReference type="EMBL" id="KAL2326247.1"/>
    </source>
</evidence>
<dbReference type="EMBL" id="JBGMDY010000008">
    <property type="protein sequence ID" value="KAL2326247.1"/>
    <property type="molecule type" value="Genomic_DNA"/>
</dbReference>
<keyword evidence="2" id="KW-1185">Reference proteome</keyword>
<reference evidence="1 2" key="1">
    <citation type="submission" date="2024-08" db="EMBL/GenBank/DDBJ databases">
        <title>Insights into the chromosomal genome structure of Flemingia macrophylla.</title>
        <authorList>
            <person name="Ding Y."/>
            <person name="Zhao Y."/>
            <person name="Bi W."/>
            <person name="Wu M."/>
            <person name="Zhao G."/>
            <person name="Gong Y."/>
            <person name="Li W."/>
            <person name="Zhang P."/>
        </authorList>
    </citation>
    <scope>NUCLEOTIDE SEQUENCE [LARGE SCALE GENOMIC DNA]</scope>
    <source>
        <strain evidence="1">DYQJB</strain>
        <tissue evidence="1">Leaf</tissue>
    </source>
</reference>
<proteinExistence type="predicted"/>
<evidence type="ECO:0000313" key="2">
    <source>
        <dbReference type="Proteomes" id="UP001603857"/>
    </source>
</evidence>
<dbReference type="Proteomes" id="UP001603857">
    <property type="component" value="Unassembled WGS sequence"/>
</dbReference>
<organism evidence="1 2">
    <name type="scientific">Flemingia macrophylla</name>
    <dbReference type="NCBI Taxonomy" id="520843"/>
    <lineage>
        <taxon>Eukaryota</taxon>
        <taxon>Viridiplantae</taxon>
        <taxon>Streptophyta</taxon>
        <taxon>Embryophyta</taxon>
        <taxon>Tracheophyta</taxon>
        <taxon>Spermatophyta</taxon>
        <taxon>Magnoliopsida</taxon>
        <taxon>eudicotyledons</taxon>
        <taxon>Gunneridae</taxon>
        <taxon>Pentapetalae</taxon>
        <taxon>rosids</taxon>
        <taxon>fabids</taxon>
        <taxon>Fabales</taxon>
        <taxon>Fabaceae</taxon>
        <taxon>Papilionoideae</taxon>
        <taxon>50 kb inversion clade</taxon>
        <taxon>NPAAA clade</taxon>
        <taxon>indigoferoid/millettioid clade</taxon>
        <taxon>Phaseoleae</taxon>
        <taxon>Flemingia</taxon>
    </lineage>
</organism>
<name>A0ABD1LRU0_9FABA</name>
<accession>A0ABD1LRU0</accession>
<comment type="caution">
    <text evidence="1">The sequence shown here is derived from an EMBL/GenBank/DDBJ whole genome shotgun (WGS) entry which is preliminary data.</text>
</comment>
<dbReference type="AlphaFoldDB" id="A0ABD1LRU0"/>
<gene>
    <name evidence="1" type="ORF">Fmac_025305</name>
</gene>
<protein>
    <submittedName>
        <fullName evidence="1">Uncharacterized protein</fullName>
    </submittedName>
</protein>